<evidence type="ECO:0000256" key="2">
    <source>
        <dbReference type="ARBA" id="ARBA00022448"/>
    </source>
</evidence>
<evidence type="ECO:0000313" key="15">
    <source>
        <dbReference type="EMBL" id="AYN67988.1"/>
    </source>
</evidence>
<gene>
    <name evidence="15" type="ORF">D1013_11675</name>
</gene>
<dbReference type="Pfam" id="PF00593">
    <property type="entry name" value="TonB_dep_Rec_b-barrel"/>
    <property type="match status" value="1"/>
</dbReference>
<feature type="chain" id="PRO_5018263376" evidence="12">
    <location>
        <begin position="22"/>
        <end position="739"/>
    </location>
</feature>
<comment type="subcellular location">
    <subcellularLocation>
        <location evidence="1 10">Cell outer membrane</location>
        <topology evidence="1 10">Multi-pass membrane protein</topology>
    </subcellularLocation>
</comment>
<keyword evidence="2 10" id="KW-0813">Transport</keyword>
<dbReference type="SUPFAM" id="SSF56935">
    <property type="entry name" value="Porins"/>
    <property type="match status" value="1"/>
</dbReference>
<dbReference type="AlphaFoldDB" id="A0A3G2L6W6"/>
<dbReference type="InterPro" id="IPR012910">
    <property type="entry name" value="Plug_dom"/>
</dbReference>
<dbReference type="PANTHER" id="PTHR30069:SF29">
    <property type="entry name" value="HEMOGLOBIN AND HEMOGLOBIN-HAPTOGLOBIN-BINDING PROTEIN 1-RELATED"/>
    <property type="match status" value="1"/>
</dbReference>
<evidence type="ECO:0000256" key="6">
    <source>
        <dbReference type="ARBA" id="ARBA00023077"/>
    </source>
</evidence>
<feature type="domain" description="TonB-dependent receptor-like beta-barrel" evidence="13">
    <location>
        <begin position="238"/>
        <end position="707"/>
    </location>
</feature>
<dbReference type="Proteomes" id="UP000276309">
    <property type="component" value="Chromosome"/>
</dbReference>
<dbReference type="SUPFAM" id="SSF49464">
    <property type="entry name" value="Carboxypeptidase regulatory domain-like"/>
    <property type="match status" value="1"/>
</dbReference>
<dbReference type="PROSITE" id="PS52016">
    <property type="entry name" value="TONB_DEPENDENT_REC_3"/>
    <property type="match status" value="1"/>
</dbReference>
<dbReference type="Gene3D" id="2.60.40.1120">
    <property type="entry name" value="Carboxypeptidase-like, regulatory domain"/>
    <property type="match status" value="1"/>
</dbReference>
<evidence type="ECO:0000256" key="8">
    <source>
        <dbReference type="ARBA" id="ARBA00023170"/>
    </source>
</evidence>
<dbReference type="Gene3D" id="2.170.130.10">
    <property type="entry name" value="TonB-dependent receptor, plug domain"/>
    <property type="match status" value="1"/>
</dbReference>
<dbReference type="OrthoDB" id="9795928at2"/>
<reference evidence="15 16" key="1">
    <citation type="submission" date="2018-08" db="EMBL/GenBank/DDBJ databases">
        <title>The reduced genetic potential of extracellular carbohydrate catabolism in Euzebyella marina RN62, a Flavobacteriia bacterium isolated from the hadal water.</title>
        <authorList>
            <person name="Xue C."/>
        </authorList>
    </citation>
    <scope>NUCLEOTIDE SEQUENCE [LARGE SCALE GENOMIC DNA]</scope>
    <source>
        <strain evidence="15 16">RN62</strain>
    </source>
</reference>
<keyword evidence="16" id="KW-1185">Reference proteome</keyword>
<accession>A0A3G2L6W6</accession>
<keyword evidence="5 12" id="KW-0732">Signal</keyword>
<dbReference type="InterPro" id="IPR036942">
    <property type="entry name" value="Beta-barrel_TonB_sf"/>
</dbReference>
<dbReference type="Pfam" id="PF07715">
    <property type="entry name" value="Plug"/>
    <property type="match status" value="1"/>
</dbReference>
<keyword evidence="6 11" id="KW-0798">TonB box</keyword>
<dbReference type="EMBL" id="CP032050">
    <property type="protein sequence ID" value="AYN67988.1"/>
    <property type="molecule type" value="Genomic_DNA"/>
</dbReference>
<evidence type="ECO:0000256" key="11">
    <source>
        <dbReference type="RuleBase" id="RU003357"/>
    </source>
</evidence>
<dbReference type="PANTHER" id="PTHR30069">
    <property type="entry name" value="TONB-DEPENDENT OUTER MEMBRANE RECEPTOR"/>
    <property type="match status" value="1"/>
</dbReference>
<feature type="signal peptide" evidence="12">
    <location>
        <begin position="1"/>
        <end position="21"/>
    </location>
</feature>
<dbReference type="InterPro" id="IPR039426">
    <property type="entry name" value="TonB-dep_rcpt-like"/>
</dbReference>
<dbReference type="GO" id="GO:0009279">
    <property type="term" value="C:cell outer membrane"/>
    <property type="evidence" value="ECO:0007669"/>
    <property type="project" value="UniProtKB-SubCell"/>
</dbReference>
<keyword evidence="8 15" id="KW-0675">Receptor</keyword>
<dbReference type="Gene3D" id="2.40.170.20">
    <property type="entry name" value="TonB-dependent receptor, beta-barrel domain"/>
    <property type="match status" value="1"/>
</dbReference>
<comment type="similarity">
    <text evidence="10 11">Belongs to the TonB-dependent receptor family.</text>
</comment>
<evidence type="ECO:0000256" key="3">
    <source>
        <dbReference type="ARBA" id="ARBA00022452"/>
    </source>
</evidence>
<sequence>MKNMYVAIVFALLCNMGFSQNSLTGTIKSADQNEPLFTVQIYFPQLEKGSVTDENGNYTINGLPQGNFKVIVAYMGYQTYSETTVISEGTNELNITLFPSAIEMEEVIVSTPFHKLQRENVMKVERASVSELKTKGAVTLSDGITNVPGVENLSTGMGIGKPVIRGLSSNRVLVYTQGVRLENQQFGDEHGLGISDAGIESVEVIKGPASLLYGSDALGGVLYLNPEKFAVAGQTEGDVNINYFTNTNGIAANAGVKSSGDRFKYLVRGSYASHADYHTGDDLSVTNTRFGEYDLKTGVAYQAVNFKTDIRYNYNQLKLGIPEEIGEQTNERTPQSPYQEINNHIVSSKSNFFFDKSSLEAILGYTFNNRKEFEEGEEGAALDMDLSTINYNIQYHLPKWGLWETIVGTQGMFQKNSNSGEEVLIPDANTTDFGIFATSHLHFKNNSDLQLGLRYDTRSITGDETGIVGEEGYIEELDNSYNSINAALGYKWEFLSNITGRINLASGFRAPNLPELTSNGVHEGTNRYEIGNQDLTNEQNIQTDVSFEYKNEHVEVFVNGFYNVVNDYIFIEPNGDNIDGNFVFVYQQQDAKLYGGEVGLHFHPHPLDWLHIESSFESVTGKLDNDNYLPLIPANSWTNTLRTEFNKGTSWLPSSYAFATLKSVFEQNNVSEFETTTPSYALFSIGLGGRIFISEQPVDIRLSGNNLFDKDYISHLSRLKVDDIGNIGRNINLGVSLPF</sequence>
<organism evidence="15 16">
    <name type="scientific">Euzebyella marina</name>
    <dbReference type="NCBI Taxonomy" id="1761453"/>
    <lineage>
        <taxon>Bacteria</taxon>
        <taxon>Pseudomonadati</taxon>
        <taxon>Bacteroidota</taxon>
        <taxon>Flavobacteriia</taxon>
        <taxon>Flavobacteriales</taxon>
        <taxon>Flavobacteriaceae</taxon>
        <taxon>Euzebyella</taxon>
    </lineage>
</organism>
<dbReference type="Pfam" id="PF13715">
    <property type="entry name" value="CarbopepD_reg_2"/>
    <property type="match status" value="1"/>
</dbReference>
<dbReference type="RefSeq" id="WP_121849003.1">
    <property type="nucleotide sequence ID" value="NZ_CP032050.1"/>
</dbReference>
<dbReference type="GO" id="GO:0044718">
    <property type="term" value="P:siderophore transmembrane transport"/>
    <property type="evidence" value="ECO:0007669"/>
    <property type="project" value="TreeGrafter"/>
</dbReference>
<protein>
    <submittedName>
        <fullName evidence="15">TonB-dependent receptor</fullName>
    </submittedName>
</protein>
<name>A0A3G2L6W6_9FLAO</name>
<evidence type="ECO:0000313" key="16">
    <source>
        <dbReference type="Proteomes" id="UP000276309"/>
    </source>
</evidence>
<evidence type="ECO:0000256" key="4">
    <source>
        <dbReference type="ARBA" id="ARBA00022692"/>
    </source>
</evidence>
<evidence type="ECO:0000256" key="5">
    <source>
        <dbReference type="ARBA" id="ARBA00022729"/>
    </source>
</evidence>
<evidence type="ECO:0000256" key="1">
    <source>
        <dbReference type="ARBA" id="ARBA00004571"/>
    </source>
</evidence>
<dbReference type="InterPro" id="IPR008969">
    <property type="entry name" value="CarboxyPept-like_regulatory"/>
</dbReference>
<proteinExistence type="inferred from homology"/>
<evidence type="ECO:0000256" key="12">
    <source>
        <dbReference type="SAM" id="SignalP"/>
    </source>
</evidence>
<keyword evidence="3 10" id="KW-1134">Transmembrane beta strand</keyword>
<feature type="domain" description="TonB-dependent receptor plug" evidence="14">
    <location>
        <begin position="122"/>
        <end position="221"/>
    </location>
</feature>
<dbReference type="InterPro" id="IPR037066">
    <property type="entry name" value="Plug_dom_sf"/>
</dbReference>
<dbReference type="InterPro" id="IPR000531">
    <property type="entry name" value="Beta-barrel_TonB"/>
</dbReference>
<evidence type="ECO:0000259" key="13">
    <source>
        <dbReference type="Pfam" id="PF00593"/>
    </source>
</evidence>
<dbReference type="KEGG" id="emar:D1013_11675"/>
<keyword evidence="4 10" id="KW-0812">Transmembrane</keyword>
<keyword evidence="9 10" id="KW-0998">Cell outer membrane</keyword>
<evidence type="ECO:0000256" key="7">
    <source>
        <dbReference type="ARBA" id="ARBA00023136"/>
    </source>
</evidence>
<keyword evidence="7 10" id="KW-0472">Membrane</keyword>
<evidence type="ECO:0000256" key="10">
    <source>
        <dbReference type="PROSITE-ProRule" id="PRU01360"/>
    </source>
</evidence>
<dbReference type="GO" id="GO:0015344">
    <property type="term" value="F:siderophore uptake transmembrane transporter activity"/>
    <property type="evidence" value="ECO:0007669"/>
    <property type="project" value="TreeGrafter"/>
</dbReference>
<evidence type="ECO:0000259" key="14">
    <source>
        <dbReference type="Pfam" id="PF07715"/>
    </source>
</evidence>
<evidence type="ECO:0000256" key="9">
    <source>
        <dbReference type="ARBA" id="ARBA00023237"/>
    </source>
</evidence>